<accession>A0AAJ7WVZ2</accession>
<dbReference type="KEGG" id="pmrn:116943249"/>
<feature type="compositionally biased region" description="Basic and acidic residues" evidence="12">
    <location>
        <begin position="295"/>
        <end position="314"/>
    </location>
</feature>
<feature type="compositionally biased region" description="Basic and acidic residues" evidence="12">
    <location>
        <begin position="91"/>
        <end position="101"/>
    </location>
</feature>
<comment type="subunit">
    <text evidence="11">Interacts with ITPR1 in the secretory granules.</text>
</comment>
<evidence type="ECO:0000313" key="15">
    <source>
        <dbReference type="RefSeq" id="XP_032811837.1"/>
    </source>
</evidence>
<dbReference type="GO" id="GO:0005615">
    <property type="term" value="C:extracellular space"/>
    <property type="evidence" value="ECO:0007669"/>
    <property type="project" value="TreeGrafter"/>
</dbReference>
<evidence type="ECO:0000256" key="3">
    <source>
        <dbReference type="ARBA" id="ARBA00022525"/>
    </source>
</evidence>
<evidence type="ECO:0000256" key="7">
    <source>
        <dbReference type="ARBA" id="ARBA00022974"/>
    </source>
</evidence>
<keyword evidence="14" id="KW-1185">Reference proteome</keyword>
<name>A0AAJ7WVZ2_PETMA</name>
<keyword evidence="3" id="KW-0964">Secreted</keyword>
<proteinExistence type="inferred from homology"/>
<evidence type="ECO:0000256" key="9">
    <source>
        <dbReference type="ARBA" id="ARBA00039221"/>
    </source>
</evidence>
<sequence length="494" mass="52295">MNRLLLASLCACLVAVSSVPVPATLLTTDDSVARCVGEVVTRAISEASPAPATENCLRVLREDERINGFLHRKDLIQVLQQLSRHAELIEAPRQQEAERTAVPDAWANRPVESDQGGEDPLGGAGEWVQHGGEGAREGVAGMGRVTKGERAHLVKQGGPGDGATRDDDDDDDTSAAVDKRNVNYRNRGGSRRGSEGLGIEARNVETGYELRGDGLEHNAAEPRVVTKGDGVDDDDDDDTRERARGDGATRSIEREDGEDGRDYQTGGGHLEGARFSRHPSDERESERPAPLTLSEQERNAAPNHREGDDDDRHQNAGGGHGEAEEGRSSRATDLRAGLRERRGREGESEGEKVEEELIRMTLQSAGGKASMGGPSRDAADDATTAATAALLPAERERSDDAPGVTLALGDAAVAKRESAAAAAAAAGSGGTAATRQAGREIGSEGFVGNPHGATDRGSRAAWSSSEEDKELAEIAAMELELESIVHKIEDLKRG</sequence>
<gene>
    <name evidence="15" type="primary">LOC116943249</name>
</gene>
<feature type="region of interest" description="Disordered" evidence="12">
    <location>
        <begin position="425"/>
        <end position="465"/>
    </location>
</feature>
<keyword evidence="7" id="KW-0654">Proteoglycan</keyword>
<comment type="subcellular location">
    <subcellularLocation>
        <location evidence="1">Secreted</location>
    </subcellularLocation>
</comment>
<feature type="compositionally biased region" description="Basic and acidic residues" evidence="12">
    <location>
        <begin position="239"/>
        <end position="254"/>
    </location>
</feature>
<feature type="compositionally biased region" description="Basic and acidic residues" evidence="12">
    <location>
        <begin position="271"/>
        <end position="287"/>
    </location>
</feature>
<feature type="compositionally biased region" description="Basic and acidic residues" evidence="12">
    <location>
        <begin position="321"/>
        <end position="358"/>
    </location>
</feature>
<dbReference type="Pfam" id="PF01271">
    <property type="entry name" value="Granin"/>
    <property type="match status" value="1"/>
</dbReference>
<dbReference type="RefSeq" id="XP_032811837.1">
    <property type="nucleotide sequence ID" value="XM_032955946.1"/>
</dbReference>
<evidence type="ECO:0000256" key="1">
    <source>
        <dbReference type="ARBA" id="ARBA00004613"/>
    </source>
</evidence>
<reference evidence="15" key="1">
    <citation type="submission" date="2025-08" db="UniProtKB">
        <authorList>
            <consortium name="RefSeq"/>
        </authorList>
    </citation>
    <scope>IDENTIFICATION</scope>
    <source>
        <tissue evidence="15">Sperm</tissue>
    </source>
</reference>
<feature type="region of interest" description="Disordered" evidence="12">
    <location>
        <begin position="91"/>
        <end position="139"/>
    </location>
</feature>
<evidence type="ECO:0000256" key="6">
    <source>
        <dbReference type="ARBA" id="ARBA00022685"/>
    </source>
</evidence>
<keyword evidence="6" id="KW-0165">Cleavage on pair of basic residues</keyword>
<evidence type="ECO:0000313" key="14">
    <source>
        <dbReference type="Proteomes" id="UP001318040"/>
    </source>
</evidence>
<evidence type="ECO:0000256" key="13">
    <source>
        <dbReference type="SAM" id="SignalP"/>
    </source>
</evidence>
<feature type="region of interest" description="Disordered" evidence="12">
    <location>
        <begin position="211"/>
        <end position="403"/>
    </location>
</feature>
<keyword evidence="8" id="KW-0325">Glycoprotein</keyword>
<dbReference type="Proteomes" id="UP001318040">
    <property type="component" value="Chromosome 17"/>
</dbReference>
<dbReference type="PANTHER" id="PTHR10583:SF4">
    <property type="entry name" value="SECRETOGRANIN-1"/>
    <property type="match status" value="1"/>
</dbReference>
<evidence type="ECO:0000256" key="12">
    <source>
        <dbReference type="SAM" id="MobiDB-lite"/>
    </source>
</evidence>
<evidence type="ECO:0000256" key="2">
    <source>
        <dbReference type="ARBA" id="ARBA00005723"/>
    </source>
</evidence>
<evidence type="ECO:0000256" key="5">
    <source>
        <dbReference type="ARBA" id="ARBA00022641"/>
    </source>
</evidence>
<comment type="similarity">
    <text evidence="2">Belongs to the chromogranin/secretogranin protein family.</text>
</comment>
<dbReference type="PANTHER" id="PTHR10583">
    <property type="entry name" value="CHROMOGRANIN"/>
    <property type="match status" value="1"/>
</dbReference>
<feature type="chain" id="PRO_5042535435" description="Secretogranin-1" evidence="13">
    <location>
        <begin position="19"/>
        <end position="494"/>
    </location>
</feature>
<evidence type="ECO:0000256" key="4">
    <source>
        <dbReference type="ARBA" id="ARBA00022553"/>
    </source>
</evidence>
<keyword evidence="4" id="KW-0597">Phosphoprotein</keyword>
<feature type="compositionally biased region" description="Basic and acidic residues" evidence="12">
    <location>
        <begin position="211"/>
        <end position="230"/>
    </location>
</feature>
<feature type="region of interest" description="Disordered" evidence="12">
    <location>
        <begin position="153"/>
        <end position="175"/>
    </location>
</feature>
<dbReference type="GO" id="GO:0030141">
    <property type="term" value="C:secretory granule"/>
    <property type="evidence" value="ECO:0007669"/>
    <property type="project" value="InterPro"/>
</dbReference>
<feature type="compositionally biased region" description="Low complexity" evidence="12">
    <location>
        <begin position="425"/>
        <end position="436"/>
    </location>
</feature>
<dbReference type="PRINTS" id="PR00659">
    <property type="entry name" value="CHROMOGRANIN"/>
</dbReference>
<keyword evidence="13" id="KW-0732">Signal</keyword>
<evidence type="ECO:0000256" key="8">
    <source>
        <dbReference type="ARBA" id="ARBA00023180"/>
    </source>
</evidence>
<evidence type="ECO:0000256" key="11">
    <source>
        <dbReference type="ARBA" id="ARBA00044763"/>
    </source>
</evidence>
<evidence type="ECO:0000256" key="10">
    <source>
        <dbReference type="ARBA" id="ARBA00042410"/>
    </source>
</evidence>
<feature type="signal peptide" evidence="13">
    <location>
        <begin position="1"/>
        <end position="18"/>
    </location>
</feature>
<keyword evidence="5" id="KW-0765">Sulfation</keyword>
<protein>
    <recommendedName>
        <fullName evidence="9">Secretogranin-1</fullName>
    </recommendedName>
    <alternativeName>
        <fullName evidence="10">Chromogranin-B</fullName>
    </alternativeName>
</protein>
<dbReference type="InterPro" id="IPR001819">
    <property type="entry name" value="Chromogranin_AB"/>
</dbReference>
<dbReference type="InterPro" id="IPR001990">
    <property type="entry name" value="Granin"/>
</dbReference>
<dbReference type="AlphaFoldDB" id="A0AAJ7WVZ2"/>
<organism evidence="14 15">
    <name type="scientific">Petromyzon marinus</name>
    <name type="common">Sea lamprey</name>
    <dbReference type="NCBI Taxonomy" id="7757"/>
    <lineage>
        <taxon>Eukaryota</taxon>
        <taxon>Metazoa</taxon>
        <taxon>Chordata</taxon>
        <taxon>Craniata</taxon>
        <taxon>Vertebrata</taxon>
        <taxon>Cyclostomata</taxon>
        <taxon>Hyperoartia</taxon>
        <taxon>Petromyzontiformes</taxon>
        <taxon>Petromyzontidae</taxon>
        <taxon>Petromyzon</taxon>
    </lineage>
</organism>